<organism evidence="1 2">
    <name type="scientific">Brassica campestris</name>
    <name type="common">Field mustard</name>
    <dbReference type="NCBI Taxonomy" id="3711"/>
    <lineage>
        <taxon>Eukaryota</taxon>
        <taxon>Viridiplantae</taxon>
        <taxon>Streptophyta</taxon>
        <taxon>Embryophyta</taxon>
        <taxon>Tracheophyta</taxon>
        <taxon>Spermatophyta</taxon>
        <taxon>Magnoliopsida</taxon>
        <taxon>eudicotyledons</taxon>
        <taxon>Gunneridae</taxon>
        <taxon>Pentapetalae</taxon>
        <taxon>rosids</taxon>
        <taxon>malvids</taxon>
        <taxon>Brassicales</taxon>
        <taxon>Brassicaceae</taxon>
        <taxon>Brassiceae</taxon>
        <taxon>Brassica</taxon>
    </lineage>
</organism>
<evidence type="ECO:0000313" key="1">
    <source>
        <dbReference type="EMBL" id="CAG7896496.1"/>
    </source>
</evidence>
<dbReference type="EMBL" id="LS974624">
    <property type="protein sequence ID" value="CAG7896496.1"/>
    <property type="molecule type" value="Genomic_DNA"/>
</dbReference>
<dbReference type="Gramene" id="A08p01620.2_BraZ1">
    <property type="protein sequence ID" value="A08p01620.2_BraZ1.CDS"/>
    <property type="gene ID" value="A08g01620.2_BraZ1"/>
</dbReference>
<protein>
    <submittedName>
        <fullName evidence="1">Uncharacterized protein</fullName>
    </submittedName>
</protein>
<sequence length="113" mass="12926">MLVMAYGRSYGLPVITTRITCTAKTLLKPLRMFFTKVRKKISLTSPALSTQRPKPCYVEPGFKWSNFIVEEQAKVIVTPRSNNEMDGSKLSKEFPELLPIKEALIKYVFEPNK</sequence>
<feature type="non-terminal residue" evidence="1">
    <location>
        <position position="113"/>
    </location>
</feature>
<reference evidence="1 2" key="1">
    <citation type="submission" date="2021-07" db="EMBL/GenBank/DDBJ databases">
        <authorList>
            <consortium name="Genoscope - CEA"/>
            <person name="William W."/>
        </authorList>
    </citation>
    <scope>NUCLEOTIDE SEQUENCE [LARGE SCALE GENOMIC DNA]</scope>
</reference>
<proteinExistence type="predicted"/>
<evidence type="ECO:0000313" key="2">
    <source>
        <dbReference type="Proteomes" id="UP000694005"/>
    </source>
</evidence>
<dbReference type="AlphaFoldDB" id="A0A8D9HER3"/>
<gene>
    <name evidence="1" type="ORF">BRAPAZ1V2_A08P01620.2</name>
</gene>
<dbReference type="Gene3D" id="3.40.50.720">
    <property type="entry name" value="NAD(P)-binding Rossmann-like Domain"/>
    <property type="match status" value="1"/>
</dbReference>
<accession>A0A8D9HER3</accession>
<name>A0A8D9HER3_BRACM</name>
<dbReference type="Proteomes" id="UP000694005">
    <property type="component" value="Chromosome A08"/>
</dbReference>